<dbReference type="SMART" id="SM00429">
    <property type="entry name" value="IPT"/>
    <property type="match status" value="2"/>
</dbReference>
<dbReference type="PANTHER" id="PTHR22625">
    <property type="entry name" value="PLEXIN"/>
    <property type="match status" value="1"/>
</dbReference>
<reference evidence="6 7" key="1">
    <citation type="journal article" date="2019" name="Sci. Rep.">
        <title>Orb-weaving spider Araneus ventricosus genome elucidates the spidroin gene catalogue.</title>
        <authorList>
            <person name="Kono N."/>
            <person name="Nakamura H."/>
            <person name="Ohtoshi R."/>
            <person name="Moran D.A.P."/>
            <person name="Shinohara A."/>
            <person name="Yoshida Y."/>
            <person name="Fujiwara M."/>
            <person name="Mori M."/>
            <person name="Tomita M."/>
            <person name="Arakawa K."/>
        </authorList>
    </citation>
    <scope>NUCLEOTIDE SEQUENCE [LARGE SCALE GENOMIC DNA]</scope>
</reference>
<dbReference type="GO" id="GO:0030334">
    <property type="term" value="P:regulation of cell migration"/>
    <property type="evidence" value="ECO:0007669"/>
    <property type="project" value="TreeGrafter"/>
</dbReference>
<gene>
    <name evidence="6" type="primary">PLXNA2_3</name>
    <name evidence="6" type="ORF">AVEN_68608_1</name>
</gene>
<evidence type="ECO:0000313" key="6">
    <source>
        <dbReference type="EMBL" id="GBN74991.1"/>
    </source>
</evidence>
<dbReference type="InterPro" id="IPR014756">
    <property type="entry name" value="Ig_E-set"/>
</dbReference>
<dbReference type="InterPro" id="IPR016201">
    <property type="entry name" value="PSI"/>
</dbReference>
<dbReference type="OrthoDB" id="6512403at2759"/>
<evidence type="ECO:0000259" key="5">
    <source>
        <dbReference type="SMART" id="SM00429"/>
    </source>
</evidence>
<dbReference type="GO" id="GO:0017154">
    <property type="term" value="F:semaphorin receptor activity"/>
    <property type="evidence" value="ECO:0007669"/>
    <property type="project" value="InterPro"/>
</dbReference>
<dbReference type="Pfam" id="PF18020">
    <property type="entry name" value="TIG_2"/>
    <property type="match status" value="1"/>
</dbReference>
<dbReference type="InterPro" id="IPR002909">
    <property type="entry name" value="IPT_dom"/>
</dbReference>
<dbReference type="Pfam" id="PF01833">
    <property type="entry name" value="TIG"/>
    <property type="match status" value="1"/>
</dbReference>
<dbReference type="SUPFAM" id="SSF103575">
    <property type="entry name" value="Plexin repeat"/>
    <property type="match status" value="1"/>
</dbReference>
<keyword evidence="3" id="KW-0325">Glycoprotein</keyword>
<dbReference type="InterPro" id="IPR002165">
    <property type="entry name" value="Plexin_repeat"/>
</dbReference>
<accession>A0A4Y2RH84</accession>
<evidence type="ECO:0000259" key="4">
    <source>
        <dbReference type="SMART" id="SM00423"/>
    </source>
</evidence>
<dbReference type="SMART" id="SM00423">
    <property type="entry name" value="PSI"/>
    <property type="match status" value="2"/>
</dbReference>
<protein>
    <submittedName>
        <fullName evidence="6">Plexin-A2</fullName>
    </submittedName>
</protein>
<evidence type="ECO:0000256" key="2">
    <source>
        <dbReference type="ARBA" id="ARBA00023136"/>
    </source>
</evidence>
<feature type="domain" description="IPT/TIG" evidence="5">
    <location>
        <begin position="296"/>
        <end position="401"/>
    </location>
</feature>
<dbReference type="Proteomes" id="UP000499080">
    <property type="component" value="Unassembled WGS sequence"/>
</dbReference>
<dbReference type="InterPro" id="IPR013783">
    <property type="entry name" value="Ig-like_fold"/>
</dbReference>
<proteinExistence type="predicted"/>
<dbReference type="EMBL" id="BGPR01017062">
    <property type="protein sequence ID" value="GBN74991.1"/>
    <property type="molecule type" value="Genomic_DNA"/>
</dbReference>
<evidence type="ECO:0000256" key="3">
    <source>
        <dbReference type="ARBA" id="ARBA00023180"/>
    </source>
</evidence>
<feature type="domain" description="IPT/TIG" evidence="5">
    <location>
        <begin position="402"/>
        <end position="483"/>
    </location>
</feature>
<keyword evidence="2" id="KW-0472">Membrane</keyword>
<feature type="domain" description="PSI" evidence="4">
    <location>
        <begin position="25"/>
        <end position="60"/>
    </location>
</feature>
<dbReference type="PANTHER" id="PTHR22625:SF70">
    <property type="entry name" value="PLEXIN A, ISOFORM A"/>
    <property type="match status" value="1"/>
</dbReference>
<dbReference type="GO" id="GO:0005886">
    <property type="term" value="C:plasma membrane"/>
    <property type="evidence" value="ECO:0007669"/>
    <property type="project" value="TreeGrafter"/>
</dbReference>
<dbReference type="InterPro" id="IPR041362">
    <property type="entry name" value="TIG2_plexin"/>
</dbReference>
<feature type="domain" description="PSI" evidence="4">
    <location>
        <begin position="245"/>
        <end position="295"/>
    </location>
</feature>
<dbReference type="GO" id="GO:0002116">
    <property type="term" value="C:semaphorin receptor complex"/>
    <property type="evidence" value="ECO:0007669"/>
    <property type="project" value="TreeGrafter"/>
</dbReference>
<dbReference type="InterPro" id="IPR031148">
    <property type="entry name" value="Plexin"/>
</dbReference>
<comment type="caution">
    <text evidence="6">The sequence shown here is derived from an EMBL/GenBank/DDBJ whole genome shotgun (WGS) entry which is preliminary data.</text>
</comment>
<dbReference type="Gene3D" id="2.60.40.10">
    <property type="entry name" value="Immunoglobulins"/>
    <property type="match status" value="2"/>
</dbReference>
<organism evidence="6 7">
    <name type="scientific">Araneus ventricosus</name>
    <name type="common">Orbweaver spider</name>
    <name type="synonym">Epeira ventricosa</name>
    <dbReference type="NCBI Taxonomy" id="182803"/>
    <lineage>
        <taxon>Eukaryota</taxon>
        <taxon>Metazoa</taxon>
        <taxon>Ecdysozoa</taxon>
        <taxon>Arthropoda</taxon>
        <taxon>Chelicerata</taxon>
        <taxon>Arachnida</taxon>
        <taxon>Araneae</taxon>
        <taxon>Araneomorphae</taxon>
        <taxon>Entelegynae</taxon>
        <taxon>Araneoidea</taxon>
        <taxon>Araneidae</taxon>
        <taxon>Araneus</taxon>
    </lineage>
</organism>
<feature type="non-terminal residue" evidence="6">
    <location>
        <position position="1"/>
    </location>
</feature>
<evidence type="ECO:0000256" key="1">
    <source>
        <dbReference type="ARBA" id="ARBA00004370"/>
    </source>
</evidence>
<dbReference type="AlphaFoldDB" id="A0A4Y2RH84"/>
<name>A0A4Y2RH84_ARAVE</name>
<dbReference type="Pfam" id="PF01437">
    <property type="entry name" value="PSI"/>
    <property type="match status" value="1"/>
</dbReference>
<comment type="subcellular location">
    <subcellularLocation>
        <location evidence="1">Membrane</location>
    </subcellularLocation>
</comment>
<dbReference type="SUPFAM" id="SSF81296">
    <property type="entry name" value="E set domains"/>
    <property type="match status" value="2"/>
</dbReference>
<dbReference type="Pfam" id="PF24479">
    <property type="entry name" value="PSI_PlexinA-B"/>
    <property type="match status" value="1"/>
</dbReference>
<keyword evidence="7" id="KW-1185">Reference proteome</keyword>
<sequence length="524" mass="58664">HYTAKLSVRMADGPDLAATNFDLYGCHTFTSCTQCVSSEFPCDWCVTGHRCTHDFGEYCRNDVRITGVARVGPSIRSGPGFCPRINKTAKGSTEILVPSGSSKRIIVKVDNVQKSNSDSVPVSALELRMVDMTRDSTKRCDVLLVKSTRDQWCGVEVGKRDIWYKCRSHHLTMPYIVRMGFLCQFNIEGRVIQVNAQLIGDTMYCEEMVFSYSTQAPSITATFSVIWDRNKQFDNPENMHVVIFRCSVAQSCGICLELPEKFKCGWCQDTENSCEVHEHCNRPSTLWLDKNQTCPNPQIFSFTPKSGPWEGGTNITIKGINLGRAFQDIANNVRVIHEDLKVIAECVPHEELYVKTTQIVCRVEKPSNLTTGLISGPMKGYIEVKVQNNYTARSREQYSFVNPRIVSIKPSKGPKSGGTALEIWGLHMDAGSRAEAFVGGLPCNVTSDGFLSNMVSSDGFLSNMVSSDGFLSNMVSREQLHSRRILEILFLHRILPQIDRNAWEGSLGMTSSKRTLTSAWKKLW</sequence>
<evidence type="ECO:0000313" key="7">
    <source>
        <dbReference type="Proteomes" id="UP000499080"/>
    </source>
</evidence>